<dbReference type="InterPro" id="IPR001789">
    <property type="entry name" value="Sig_transdc_resp-reg_receiver"/>
</dbReference>
<dbReference type="PROSITE" id="PS50110">
    <property type="entry name" value="RESPONSE_REGULATORY"/>
    <property type="match status" value="1"/>
</dbReference>
<keyword evidence="1 6" id="KW-0597">Phosphoprotein</keyword>
<dbReference type="InterPro" id="IPR036388">
    <property type="entry name" value="WH-like_DNA-bd_sf"/>
</dbReference>
<dbReference type="AlphaFoldDB" id="A0A545UCQ8"/>
<keyword evidence="11" id="KW-1185">Reference proteome</keyword>
<dbReference type="EMBL" id="VIKS01000008">
    <property type="protein sequence ID" value="TQV87246.1"/>
    <property type="molecule type" value="Genomic_DNA"/>
</dbReference>
<dbReference type="PANTHER" id="PTHR48111:SF22">
    <property type="entry name" value="REGULATOR OF RPOS"/>
    <property type="match status" value="1"/>
</dbReference>
<dbReference type="PANTHER" id="PTHR48111">
    <property type="entry name" value="REGULATOR OF RPOS"/>
    <property type="match status" value="1"/>
</dbReference>
<evidence type="ECO:0000256" key="4">
    <source>
        <dbReference type="ARBA" id="ARBA00023125"/>
    </source>
</evidence>
<keyword evidence="5" id="KW-0804">Transcription</keyword>
<evidence type="ECO:0000256" key="6">
    <source>
        <dbReference type="PROSITE-ProRule" id="PRU00169"/>
    </source>
</evidence>
<evidence type="ECO:0000256" key="3">
    <source>
        <dbReference type="ARBA" id="ARBA00023015"/>
    </source>
</evidence>
<feature type="domain" description="OmpR/PhoB-type" evidence="9">
    <location>
        <begin position="124"/>
        <end position="221"/>
    </location>
</feature>
<evidence type="ECO:0000313" key="10">
    <source>
        <dbReference type="EMBL" id="TQV87246.1"/>
    </source>
</evidence>
<evidence type="ECO:0000259" key="8">
    <source>
        <dbReference type="PROSITE" id="PS50110"/>
    </source>
</evidence>
<dbReference type="Pfam" id="PF00072">
    <property type="entry name" value="Response_reg"/>
    <property type="match status" value="1"/>
</dbReference>
<dbReference type="GO" id="GO:0000976">
    <property type="term" value="F:transcription cis-regulatory region binding"/>
    <property type="evidence" value="ECO:0007669"/>
    <property type="project" value="TreeGrafter"/>
</dbReference>
<feature type="domain" description="Response regulatory" evidence="8">
    <location>
        <begin position="2"/>
        <end position="116"/>
    </location>
</feature>
<dbReference type="InterPro" id="IPR011006">
    <property type="entry name" value="CheY-like_superfamily"/>
</dbReference>
<protein>
    <submittedName>
        <fullName evidence="10">Response regulator transcription factor</fullName>
    </submittedName>
</protein>
<evidence type="ECO:0000256" key="7">
    <source>
        <dbReference type="PROSITE-ProRule" id="PRU01091"/>
    </source>
</evidence>
<accession>A0A545UCQ8</accession>
<feature type="modified residue" description="4-aspartylphosphate" evidence="6">
    <location>
        <position position="51"/>
    </location>
</feature>
<keyword evidence="4 7" id="KW-0238">DNA-binding</keyword>
<dbReference type="InterPro" id="IPR039420">
    <property type="entry name" value="WalR-like"/>
</dbReference>
<dbReference type="CDD" id="cd17574">
    <property type="entry name" value="REC_OmpR"/>
    <property type="match status" value="1"/>
</dbReference>
<evidence type="ECO:0000256" key="2">
    <source>
        <dbReference type="ARBA" id="ARBA00023012"/>
    </source>
</evidence>
<evidence type="ECO:0000256" key="5">
    <source>
        <dbReference type="ARBA" id="ARBA00023163"/>
    </source>
</evidence>
<dbReference type="Proteomes" id="UP000315439">
    <property type="component" value="Unassembled WGS sequence"/>
</dbReference>
<comment type="caution">
    <text evidence="10">The sequence shown here is derived from an EMBL/GenBank/DDBJ whole genome shotgun (WGS) entry which is preliminary data.</text>
</comment>
<dbReference type="GO" id="GO:0005829">
    <property type="term" value="C:cytosol"/>
    <property type="evidence" value="ECO:0007669"/>
    <property type="project" value="TreeGrafter"/>
</dbReference>
<keyword evidence="3" id="KW-0805">Transcription regulation</keyword>
<dbReference type="SMART" id="SM00448">
    <property type="entry name" value="REC"/>
    <property type="match status" value="1"/>
</dbReference>
<dbReference type="OrthoDB" id="9802426at2"/>
<feature type="DNA-binding region" description="OmpR/PhoB-type" evidence="7">
    <location>
        <begin position="124"/>
        <end position="221"/>
    </location>
</feature>
<dbReference type="Gene3D" id="1.10.10.10">
    <property type="entry name" value="Winged helix-like DNA-binding domain superfamily/Winged helix DNA-binding domain"/>
    <property type="match status" value="1"/>
</dbReference>
<dbReference type="Gene3D" id="6.10.250.690">
    <property type="match status" value="1"/>
</dbReference>
<dbReference type="Pfam" id="PF00486">
    <property type="entry name" value="Trans_reg_C"/>
    <property type="match status" value="1"/>
</dbReference>
<dbReference type="Gene3D" id="3.40.50.2300">
    <property type="match status" value="1"/>
</dbReference>
<evidence type="ECO:0000259" key="9">
    <source>
        <dbReference type="PROSITE" id="PS51755"/>
    </source>
</evidence>
<evidence type="ECO:0000256" key="1">
    <source>
        <dbReference type="ARBA" id="ARBA00022553"/>
    </source>
</evidence>
<sequence length="225" mass="25341">MRILVVDDNRDIGASIIDYLEFNGHSADFIANGSAMLQLVKNNTYDLIILDVMMPGISGFEACQRLRENCSGIPVIFLTARDTLDDKLKGFDAGADDYLVKPFDMKELLARVNALGARGERRDTGKLSCADVHIDLQQHKVTRAGVPIGLNPIQFKLLELLVKNYPDVVTKNTLEYEVWGEEIPDSDVLRSQIYQLRSKLDKPFSRSLIKTVHRIGFKIECENDL</sequence>
<dbReference type="PROSITE" id="PS51755">
    <property type="entry name" value="OMPR_PHOB"/>
    <property type="match status" value="1"/>
</dbReference>
<dbReference type="SMART" id="SM00862">
    <property type="entry name" value="Trans_reg_C"/>
    <property type="match status" value="1"/>
</dbReference>
<proteinExistence type="predicted"/>
<name>A0A545UCQ8_9GAMM</name>
<dbReference type="CDD" id="cd00383">
    <property type="entry name" value="trans_reg_C"/>
    <property type="match status" value="1"/>
</dbReference>
<dbReference type="RefSeq" id="WP_142893837.1">
    <property type="nucleotide sequence ID" value="NZ_ML660164.1"/>
</dbReference>
<keyword evidence="2" id="KW-0902">Two-component regulatory system</keyword>
<evidence type="ECO:0000313" key="11">
    <source>
        <dbReference type="Proteomes" id="UP000315439"/>
    </source>
</evidence>
<dbReference type="SUPFAM" id="SSF52172">
    <property type="entry name" value="CheY-like"/>
    <property type="match status" value="1"/>
</dbReference>
<dbReference type="GO" id="GO:0006355">
    <property type="term" value="P:regulation of DNA-templated transcription"/>
    <property type="evidence" value="ECO:0007669"/>
    <property type="project" value="InterPro"/>
</dbReference>
<organism evidence="10 11">
    <name type="scientific">Aliikangiella coralliicola</name>
    <dbReference type="NCBI Taxonomy" id="2592383"/>
    <lineage>
        <taxon>Bacteria</taxon>
        <taxon>Pseudomonadati</taxon>
        <taxon>Pseudomonadota</taxon>
        <taxon>Gammaproteobacteria</taxon>
        <taxon>Oceanospirillales</taxon>
        <taxon>Pleioneaceae</taxon>
        <taxon>Aliikangiella</taxon>
    </lineage>
</organism>
<dbReference type="GO" id="GO:0000156">
    <property type="term" value="F:phosphorelay response regulator activity"/>
    <property type="evidence" value="ECO:0007669"/>
    <property type="project" value="TreeGrafter"/>
</dbReference>
<dbReference type="FunFam" id="3.40.50.2300:FF:000001">
    <property type="entry name" value="DNA-binding response regulator PhoB"/>
    <property type="match status" value="1"/>
</dbReference>
<dbReference type="InterPro" id="IPR001867">
    <property type="entry name" value="OmpR/PhoB-type_DNA-bd"/>
</dbReference>
<reference evidence="10 11" key="1">
    <citation type="submission" date="2019-07" db="EMBL/GenBank/DDBJ databases">
        <title>Draft genome for Aliikangiella sp. M105.</title>
        <authorList>
            <person name="Wang G."/>
        </authorList>
    </citation>
    <scope>NUCLEOTIDE SEQUENCE [LARGE SCALE GENOMIC DNA]</scope>
    <source>
        <strain evidence="10 11">M105</strain>
    </source>
</reference>
<dbReference type="GO" id="GO:0032993">
    <property type="term" value="C:protein-DNA complex"/>
    <property type="evidence" value="ECO:0007669"/>
    <property type="project" value="TreeGrafter"/>
</dbReference>
<gene>
    <name evidence="10" type="ORF">FLL46_12385</name>
</gene>